<dbReference type="Proteomes" id="UP000324222">
    <property type="component" value="Unassembled WGS sequence"/>
</dbReference>
<proteinExistence type="predicted"/>
<gene>
    <name evidence="1" type="ORF">E2C01_024451</name>
</gene>
<dbReference type="EMBL" id="VSRR010002382">
    <property type="protein sequence ID" value="MPC31170.1"/>
    <property type="molecule type" value="Genomic_DNA"/>
</dbReference>
<comment type="caution">
    <text evidence="1">The sequence shown here is derived from an EMBL/GenBank/DDBJ whole genome shotgun (WGS) entry which is preliminary data.</text>
</comment>
<reference evidence="1 2" key="1">
    <citation type="submission" date="2019-05" db="EMBL/GenBank/DDBJ databases">
        <title>Another draft genome of Portunus trituberculatus and its Hox gene families provides insights of decapod evolution.</title>
        <authorList>
            <person name="Jeong J.-H."/>
            <person name="Song I."/>
            <person name="Kim S."/>
            <person name="Choi T."/>
            <person name="Kim D."/>
            <person name="Ryu S."/>
            <person name="Kim W."/>
        </authorList>
    </citation>
    <scope>NUCLEOTIDE SEQUENCE [LARGE SCALE GENOMIC DNA]</scope>
    <source>
        <tissue evidence="1">Muscle</tissue>
    </source>
</reference>
<protein>
    <submittedName>
        <fullName evidence="1">Uncharacterized protein</fullName>
    </submittedName>
</protein>
<name>A0A5B7EAD6_PORTR</name>
<evidence type="ECO:0000313" key="1">
    <source>
        <dbReference type="EMBL" id="MPC31170.1"/>
    </source>
</evidence>
<sequence length="37" mass="4465">MVSEERGKPKHVNRDLCKRKDRLCSLLKLNSQRIYYS</sequence>
<organism evidence="1 2">
    <name type="scientific">Portunus trituberculatus</name>
    <name type="common">Swimming crab</name>
    <name type="synonym">Neptunus trituberculatus</name>
    <dbReference type="NCBI Taxonomy" id="210409"/>
    <lineage>
        <taxon>Eukaryota</taxon>
        <taxon>Metazoa</taxon>
        <taxon>Ecdysozoa</taxon>
        <taxon>Arthropoda</taxon>
        <taxon>Crustacea</taxon>
        <taxon>Multicrustacea</taxon>
        <taxon>Malacostraca</taxon>
        <taxon>Eumalacostraca</taxon>
        <taxon>Eucarida</taxon>
        <taxon>Decapoda</taxon>
        <taxon>Pleocyemata</taxon>
        <taxon>Brachyura</taxon>
        <taxon>Eubrachyura</taxon>
        <taxon>Portunoidea</taxon>
        <taxon>Portunidae</taxon>
        <taxon>Portuninae</taxon>
        <taxon>Portunus</taxon>
    </lineage>
</organism>
<accession>A0A5B7EAD6</accession>
<evidence type="ECO:0000313" key="2">
    <source>
        <dbReference type="Proteomes" id="UP000324222"/>
    </source>
</evidence>
<dbReference type="AlphaFoldDB" id="A0A5B7EAD6"/>
<keyword evidence="2" id="KW-1185">Reference proteome</keyword>